<comment type="caution">
    <text evidence="3">The sequence shown here is derived from an EMBL/GenBank/DDBJ whole genome shotgun (WGS) entry which is preliminary data.</text>
</comment>
<gene>
    <name evidence="3" type="ORF">MU1_23810</name>
</gene>
<dbReference type="Proteomes" id="UP001157114">
    <property type="component" value="Unassembled WGS sequence"/>
</dbReference>
<keyword evidence="4" id="KW-1185">Reference proteome</keyword>
<keyword evidence="1" id="KW-1133">Transmembrane helix</keyword>
<keyword evidence="1" id="KW-0812">Transmembrane</keyword>
<feature type="transmembrane region" description="Helical" evidence="1">
    <location>
        <begin position="56"/>
        <end position="84"/>
    </location>
</feature>
<evidence type="ECO:0000313" key="4">
    <source>
        <dbReference type="Proteomes" id="UP001157114"/>
    </source>
</evidence>
<evidence type="ECO:0000256" key="1">
    <source>
        <dbReference type="SAM" id="Phobius"/>
    </source>
</evidence>
<feature type="domain" description="DUF4190" evidence="2">
    <location>
        <begin position="8"/>
        <end position="70"/>
    </location>
</feature>
<accession>A0ABQ6GFC7</accession>
<dbReference type="InterPro" id="IPR025241">
    <property type="entry name" value="DUF4190"/>
</dbReference>
<reference evidence="3 4" key="1">
    <citation type="submission" date="2023-03" db="EMBL/GenBank/DDBJ databases">
        <title>Draft genome sequence of the bacteria which degrade cell wall of Tricholomamatutake.</title>
        <authorList>
            <person name="Konishi Y."/>
            <person name="Fukuta Y."/>
            <person name="Shirasaka N."/>
        </authorList>
    </citation>
    <scope>NUCLEOTIDE SEQUENCE [LARGE SCALE GENOMIC DNA]</scope>
    <source>
        <strain evidence="4">mu1</strain>
    </source>
</reference>
<dbReference type="RefSeq" id="WP_284238785.1">
    <property type="nucleotide sequence ID" value="NZ_BSSQ01000010.1"/>
</dbReference>
<proteinExistence type="predicted"/>
<sequence length="86" mass="8950">MSKTNNKSIVALILGILSLLVTGVGFVLGIIAIVFAKKALNEIKVSGEQGNGFATAGLVCGIIGTVMYGLVILWFVFVISTFSFGP</sequence>
<evidence type="ECO:0000259" key="2">
    <source>
        <dbReference type="Pfam" id="PF13828"/>
    </source>
</evidence>
<protein>
    <recommendedName>
        <fullName evidence="2">DUF4190 domain-containing protein</fullName>
    </recommendedName>
</protein>
<organism evidence="3 4">
    <name type="scientific">Paenibacillus glycanilyticus</name>
    <dbReference type="NCBI Taxonomy" id="126569"/>
    <lineage>
        <taxon>Bacteria</taxon>
        <taxon>Bacillati</taxon>
        <taxon>Bacillota</taxon>
        <taxon>Bacilli</taxon>
        <taxon>Bacillales</taxon>
        <taxon>Paenibacillaceae</taxon>
        <taxon>Paenibacillus</taxon>
    </lineage>
</organism>
<dbReference type="EMBL" id="BSSQ01000010">
    <property type="protein sequence ID" value="GLX68036.1"/>
    <property type="molecule type" value="Genomic_DNA"/>
</dbReference>
<feature type="transmembrane region" description="Helical" evidence="1">
    <location>
        <begin position="12"/>
        <end position="36"/>
    </location>
</feature>
<dbReference type="Pfam" id="PF13828">
    <property type="entry name" value="DUF4190"/>
    <property type="match status" value="1"/>
</dbReference>
<evidence type="ECO:0000313" key="3">
    <source>
        <dbReference type="EMBL" id="GLX68036.1"/>
    </source>
</evidence>
<name>A0ABQ6GFC7_9BACL</name>
<keyword evidence="1" id="KW-0472">Membrane</keyword>